<feature type="region of interest" description="Disordered" evidence="5">
    <location>
        <begin position="436"/>
        <end position="484"/>
    </location>
</feature>
<dbReference type="InterPro" id="IPR015943">
    <property type="entry name" value="WD40/YVTN_repeat-like_dom_sf"/>
</dbReference>
<feature type="region of interest" description="Disordered" evidence="5">
    <location>
        <begin position="155"/>
        <end position="206"/>
    </location>
</feature>
<protein>
    <recommendedName>
        <fullName evidence="1">WD repeat-containing protein 44</fullName>
    </recommendedName>
</protein>
<proteinExistence type="predicted"/>
<dbReference type="InterPro" id="IPR036322">
    <property type="entry name" value="WD40_repeat_dom_sf"/>
</dbReference>
<dbReference type="Proteomes" id="UP000887540">
    <property type="component" value="Unplaced"/>
</dbReference>
<feature type="compositionally biased region" description="Low complexity" evidence="5">
    <location>
        <begin position="466"/>
        <end position="484"/>
    </location>
</feature>
<evidence type="ECO:0000256" key="4">
    <source>
        <dbReference type="PROSITE-ProRule" id="PRU00221"/>
    </source>
</evidence>
<keyword evidence="3" id="KW-0677">Repeat</keyword>
<feature type="compositionally biased region" description="Polar residues" evidence="5">
    <location>
        <begin position="130"/>
        <end position="141"/>
    </location>
</feature>
<evidence type="ECO:0000256" key="2">
    <source>
        <dbReference type="ARBA" id="ARBA00022574"/>
    </source>
</evidence>
<dbReference type="AlphaFoldDB" id="A0A914DNZ7"/>
<dbReference type="InterPro" id="IPR001680">
    <property type="entry name" value="WD40_rpt"/>
</dbReference>
<feature type="repeat" description="WD" evidence="4">
    <location>
        <begin position="364"/>
        <end position="395"/>
    </location>
</feature>
<keyword evidence="2 4" id="KW-0853">WD repeat</keyword>
<feature type="repeat" description="WD" evidence="4">
    <location>
        <begin position="492"/>
        <end position="533"/>
    </location>
</feature>
<feature type="region of interest" description="Disordered" evidence="5">
    <location>
        <begin position="130"/>
        <end position="149"/>
    </location>
</feature>
<dbReference type="SMART" id="SM00320">
    <property type="entry name" value="WD40"/>
    <property type="match status" value="6"/>
</dbReference>
<feature type="repeat" description="WD" evidence="4">
    <location>
        <begin position="680"/>
        <end position="701"/>
    </location>
</feature>
<dbReference type="InterPro" id="IPR040324">
    <property type="entry name" value="WDR44/Dgr2"/>
</dbReference>
<sequence>MAQTDKSNEMLEILFQLRSIDSTLIEETVLCLPKNSTAADLSNFASQHFRIFISPHNWTLQRFYKKFNRFISVNSALDATVLHDGDIFQAILIKTNKFNITSVSSHADESLITPGKYPSPVTGNTLASVGEETSSAISTPVCSPERSKTFPRYENVSELSNQTSSSVEDSHFSTPATNKQELASFVSTGTQPPPRPEAPQYAHSKSMPTGLLLSNERPVPHYNRMESIDPITRDVERRMSMKGSAYCISDYDDASRCDSQLATHSNVNHAKSFLRSYSSVATGFLRGAFEKAKSIVSSNNNPKVLEPKEEDEEISESDEGTVSVSDHIPPSLPSSNIPEVICRPKNSKKGPFDFDQLRVVQELDKEHTGAIWCIKFSVCGRLLATAGADNIVRVWVLKSYLNHFTKLRERYNRQHFRGGGIESLQKTMQELENAFKLSDEKKSNENEGDDSGPNSVRKTPDDIPCSSNTPLTESSSSTSSSTVMSPKPFCVYRGHTAHVLDLCWSPRNYFILSSGMDCTVKLWHLTRSECLCCFQHMDFVTCVAFMPKDDRYFISGSLDGKIRLWHIPEKKVALWNEVEQVKFITAITFVRNGKFVVVGTYNGRCFFYSTDQLKYHTVIDVRSSRGKNAKGHKITALAVHGDKLLVTSNDSRIRMYDLRDMNLTCKFKGAVLENSHIRASFSPDGKHIISGSEDNFIYVWKTGDMPQSLSVRKDRNSTWERVRTHNAVVTAAVFAPKPHLFLSLLEEQQRQLNANFSNNYVTPVNPALNNMPNSAITHAIKRPDSLLNEKVERSLTIGSTHSALSTAHLPTVSDLPLTSGGWKLEQGGTMGSTGTNGSKDRQIQGDIIVSADLTGCIKILANPTRVTTGSSHFFQTDL</sequence>
<evidence type="ECO:0000313" key="7">
    <source>
        <dbReference type="WBParaSite" id="ACRNAN_scaffold3139.g25492.t1"/>
    </source>
</evidence>
<dbReference type="PANTHER" id="PTHR14221">
    <property type="entry name" value="WD REPEAT DOMAIN 44"/>
    <property type="match status" value="1"/>
</dbReference>
<feature type="repeat" description="WD" evidence="4">
    <location>
        <begin position="533"/>
        <end position="567"/>
    </location>
</feature>
<name>A0A914DNZ7_9BILA</name>
<dbReference type="Gene3D" id="2.130.10.10">
    <property type="entry name" value="YVTN repeat-like/Quinoprotein amine dehydrogenase"/>
    <property type="match status" value="1"/>
</dbReference>
<evidence type="ECO:0000256" key="5">
    <source>
        <dbReference type="SAM" id="MobiDB-lite"/>
    </source>
</evidence>
<organism evidence="6 7">
    <name type="scientific">Acrobeloides nanus</name>
    <dbReference type="NCBI Taxonomy" id="290746"/>
    <lineage>
        <taxon>Eukaryota</taxon>
        <taxon>Metazoa</taxon>
        <taxon>Ecdysozoa</taxon>
        <taxon>Nematoda</taxon>
        <taxon>Chromadorea</taxon>
        <taxon>Rhabditida</taxon>
        <taxon>Tylenchina</taxon>
        <taxon>Cephalobomorpha</taxon>
        <taxon>Cephaloboidea</taxon>
        <taxon>Cephalobidae</taxon>
        <taxon>Acrobeloides</taxon>
    </lineage>
</organism>
<feature type="compositionally biased region" description="Polar residues" evidence="5">
    <location>
        <begin position="157"/>
        <end position="190"/>
    </location>
</feature>
<accession>A0A914DNZ7</accession>
<feature type="region of interest" description="Disordered" evidence="5">
    <location>
        <begin position="299"/>
        <end position="336"/>
    </location>
</feature>
<evidence type="ECO:0000313" key="6">
    <source>
        <dbReference type="Proteomes" id="UP000887540"/>
    </source>
</evidence>
<evidence type="ECO:0000256" key="3">
    <source>
        <dbReference type="ARBA" id="ARBA00022737"/>
    </source>
</evidence>
<dbReference type="Pfam" id="PF00400">
    <property type="entry name" value="WD40"/>
    <property type="match status" value="4"/>
</dbReference>
<dbReference type="PROSITE" id="PS50082">
    <property type="entry name" value="WD_REPEATS_2"/>
    <property type="match status" value="4"/>
</dbReference>
<reference evidence="7" key="1">
    <citation type="submission" date="2022-11" db="UniProtKB">
        <authorList>
            <consortium name="WormBaseParasite"/>
        </authorList>
    </citation>
    <scope>IDENTIFICATION</scope>
</reference>
<feature type="compositionally biased region" description="Acidic residues" evidence="5">
    <location>
        <begin position="308"/>
        <end position="319"/>
    </location>
</feature>
<dbReference type="PROSITE" id="PS50294">
    <property type="entry name" value="WD_REPEATS_REGION"/>
    <property type="match status" value="3"/>
</dbReference>
<dbReference type="SUPFAM" id="SSF50978">
    <property type="entry name" value="WD40 repeat-like"/>
    <property type="match status" value="1"/>
</dbReference>
<dbReference type="WBParaSite" id="ACRNAN_scaffold3139.g25492.t1">
    <property type="protein sequence ID" value="ACRNAN_scaffold3139.g25492.t1"/>
    <property type="gene ID" value="ACRNAN_scaffold3139.g25492"/>
</dbReference>
<dbReference type="PANTHER" id="PTHR14221:SF0">
    <property type="entry name" value="WD REPEAT-CONTAINING PROTEIN 44"/>
    <property type="match status" value="1"/>
</dbReference>
<evidence type="ECO:0000256" key="1">
    <source>
        <dbReference type="ARBA" id="ARBA00021207"/>
    </source>
</evidence>
<keyword evidence="6" id="KW-1185">Reference proteome</keyword>